<dbReference type="OMA" id="MDMHRLE"/>
<evidence type="ECO:0000313" key="2">
    <source>
        <dbReference type="Proteomes" id="UP000191691"/>
    </source>
</evidence>
<comment type="caution">
    <text evidence="1">The sequence shown here is derived from an EMBL/GenBank/DDBJ whole genome shotgun (WGS) entry which is preliminary data.</text>
</comment>
<gene>
    <name evidence="1" type="ORF">PENNAL_c0031G09306</name>
</gene>
<accession>A0A1V6Y8E7</accession>
<dbReference type="Proteomes" id="UP000191691">
    <property type="component" value="Unassembled WGS sequence"/>
</dbReference>
<sequence>MVYTIVVPVDLRAKPDEESISKLKAKLVEASNVYSNDKETLSWFVMQSVFDKQDFTIVERYVQESSQEYHLNNPYWKTFDPYVIPLLEKDMDMHRLEELEGSTM</sequence>
<keyword evidence="2" id="KW-1185">Reference proteome</keyword>
<evidence type="ECO:0000313" key="1">
    <source>
        <dbReference type="EMBL" id="OQE83652.1"/>
    </source>
</evidence>
<dbReference type="PANTHER" id="PTHR38052:SF1">
    <property type="entry name" value="ABM DOMAIN-CONTAINING PROTEIN"/>
    <property type="match status" value="1"/>
</dbReference>
<dbReference type="EMBL" id="MOOB01000031">
    <property type="protein sequence ID" value="OQE83652.1"/>
    <property type="molecule type" value="Genomic_DNA"/>
</dbReference>
<name>A0A1V6Y8E7_PENNA</name>
<reference evidence="2" key="1">
    <citation type="journal article" date="2017" name="Nat. Microbiol.">
        <title>Global analysis of biosynthetic gene clusters reveals vast potential of secondary metabolite production in Penicillium species.</title>
        <authorList>
            <person name="Nielsen J.C."/>
            <person name="Grijseels S."/>
            <person name="Prigent S."/>
            <person name="Ji B."/>
            <person name="Dainat J."/>
            <person name="Nielsen K.F."/>
            <person name="Frisvad J.C."/>
            <person name="Workman M."/>
            <person name="Nielsen J."/>
        </authorList>
    </citation>
    <scope>NUCLEOTIDE SEQUENCE [LARGE SCALE GENOMIC DNA]</scope>
    <source>
        <strain evidence="2">IBT 13039</strain>
    </source>
</reference>
<dbReference type="SUPFAM" id="SSF54909">
    <property type="entry name" value="Dimeric alpha+beta barrel"/>
    <property type="match status" value="1"/>
</dbReference>
<dbReference type="AlphaFoldDB" id="A0A1V6Y8E7"/>
<proteinExistence type="predicted"/>
<dbReference type="PANTHER" id="PTHR38052">
    <property type="entry name" value="EXPRESSED PROTEIN"/>
    <property type="match status" value="1"/>
</dbReference>
<protein>
    <recommendedName>
        <fullName evidence="3">ABM domain-containing protein</fullName>
    </recommendedName>
</protein>
<organism evidence="1 2">
    <name type="scientific">Penicillium nalgiovense</name>
    <dbReference type="NCBI Taxonomy" id="60175"/>
    <lineage>
        <taxon>Eukaryota</taxon>
        <taxon>Fungi</taxon>
        <taxon>Dikarya</taxon>
        <taxon>Ascomycota</taxon>
        <taxon>Pezizomycotina</taxon>
        <taxon>Eurotiomycetes</taxon>
        <taxon>Eurotiomycetidae</taxon>
        <taxon>Eurotiales</taxon>
        <taxon>Aspergillaceae</taxon>
        <taxon>Penicillium</taxon>
    </lineage>
</organism>
<dbReference type="STRING" id="60175.A0A1V6Y8E7"/>
<dbReference type="Gene3D" id="3.30.70.100">
    <property type="match status" value="1"/>
</dbReference>
<dbReference type="InterPro" id="IPR011008">
    <property type="entry name" value="Dimeric_a/b-barrel"/>
</dbReference>
<evidence type="ECO:0008006" key="3">
    <source>
        <dbReference type="Google" id="ProtNLM"/>
    </source>
</evidence>